<name>A0ABU7KAA8_9ACTN</name>
<dbReference type="Pfam" id="PF13411">
    <property type="entry name" value="MerR_1"/>
    <property type="match status" value="1"/>
</dbReference>
<sequence length="67" mass="7732">MSHQGDARMTGKEVAEEVGVSPDTIDTWVRRGQLRPIPGSGRPRKFWLSQVYTAEAARRIHYKHRKE</sequence>
<dbReference type="Proteomes" id="UP001356095">
    <property type="component" value="Unassembled WGS sequence"/>
</dbReference>
<evidence type="ECO:0000313" key="2">
    <source>
        <dbReference type="EMBL" id="MEE2039173.1"/>
    </source>
</evidence>
<dbReference type="Gene3D" id="1.10.1660.10">
    <property type="match status" value="1"/>
</dbReference>
<evidence type="ECO:0000313" key="3">
    <source>
        <dbReference type="Proteomes" id="UP001356095"/>
    </source>
</evidence>
<dbReference type="RefSeq" id="WP_330092952.1">
    <property type="nucleotide sequence ID" value="NZ_JAUZMY010000018.1"/>
</dbReference>
<gene>
    <name evidence="2" type="ORF">Q8791_18320</name>
</gene>
<dbReference type="EMBL" id="JAUZMY010000018">
    <property type="protein sequence ID" value="MEE2039173.1"/>
    <property type="molecule type" value="Genomic_DNA"/>
</dbReference>
<proteinExistence type="predicted"/>
<evidence type="ECO:0000259" key="1">
    <source>
        <dbReference type="Pfam" id="PF13411"/>
    </source>
</evidence>
<feature type="domain" description="HTH merR-type" evidence="1">
    <location>
        <begin position="9"/>
        <end position="57"/>
    </location>
</feature>
<accession>A0ABU7KAA8</accession>
<dbReference type="InterPro" id="IPR000551">
    <property type="entry name" value="MerR-type_HTH_dom"/>
</dbReference>
<comment type="caution">
    <text evidence="2">The sequence shown here is derived from an EMBL/GenBank/DDBJ whole genome shotgun (WGS) entry which is preliminary data.</text>
</comment>
<organism evidence="2 3">
    <name type="scientific">Nocardiopsis codii</name>
    <dbReference type="NCBI Taxonomy" id="3065942"/>
    <lineage>
        <taxon>Bacteria</taxon>
        <taxon>Bacillati</taxon>
        <taxon>Actinomycetota</taxon>
        <taxon>Actinomycetes</taxon>
        <taxon>Streptosporangiales</taxon>
        <taxon>Nocardiopsidaceae</taxon>
        <taxon>Nocardiopsis</taxon>
    </lineage>
</organism>
<dbReference type="InterPro" id="IPR009061">
    <property type="entry name" value="DNA-bd_dom_put_sf"/>
</dbReference>
<dbReference type="SUPFAM" id="SSF46955">
    <property type="entry name" value="Putative DNA-binding domain"/>
    <property type="match status" value="1"/>
</dbReference>
<protein>
    <submittedName>
        <fullName evidence="2">Helix-turn-helix domain-containing protein</fullName>
    </submittedName>
</protein>
<keyword evidence="3" id="KW-1185">Reference proteome</keyword>
<reference evidence="2 3" key="1">
    <citation type="submission" date="2023-08" db="EMBL/GenBank/DDBJ databases">
        <authorList>
            <person name="Girao M."/>
            <person name="Carvalho M.F."/>
        </authorList>
    </citation>
    <scope>NUCLEOTIDE SEQUENCE [LARGE SCALE GENOMIC DNA]</scope>
    <source>
        <strain evidence="2 3">CT-R113</strain>
    </source>
</reference>